<feature type="transmembrane region" description="Helical" evidence="1">
    <location>
        <begin position="106"/>
        <end position="126"/>
    </location>
</feature>
<sequence>MFIKTFKKNYPLQLLLLTIIPLVMWASALANPPELNKSIFDMPFYNLLYSFTKDYRLFATITSFVLIFLQAIALNYLFSENHLCQKNTFLPAFIYIILMSCSRESMTFSSILFANMMIIIALHFFFKCHDKKEGIDEIFNASFFLALATLFYVPSAFFMLWMWGGFVVYKLYKWRSWVMSLFGYLTPFMLIVIYYYLMNKNIITSLFFNVEEWIQIDFNFLNTPIQVVYISALLLYTVPAIFKTASSRSNRIIEYRKKSGVLLVMFFIAIIPFFLSKTQTNMSFVFAIPLSFFLCNLFLENPKEKYTNMFLLIFILLSIFKVYFQV</sequence>
<comment type="caution">
    <text evidence="2">The sequence shown here is derived from an EMBL/GenBank/DDBJ whole genome shotgun (WGS) entry which is preliminary data.</text>
</comment>
<keyword evidence="1" id="KW-0812">Transmembrane</keyword>
<dbReference type="AlphaFoldDB" id="A0A9D1RFP7"/>
<protein>
    <recommendedName>
        <fullName evidence="4">Beta-carotene 15,15'-monooxygenase</fullName>
    </recommendedName>
</protein>
<organism evidence="2 3">
    <name type="scientific">Candidatus Onthomorpha intestinigallinarum</name>
    <dbReference type="NCBI Taxonomy" id="2840880"/>
    <lineage>
        <taxon>Bacteria</taxon>
        <taxon>Pseudomonadati</taxon>
        <taxon>Bacteroidota</taxon>
        <taxon>Bacteroidia</taxon>
        <taxon>Bacteroidales</taxon>
        <taxon>Candidatus Onthomorpha</taxon>
    </lineage>
</organism>
<evidence type="ECO:0000256" key="1">
    <source>
        <dbReference type="SAM" id="Phobius"/>
    </source>
</evidence>
<dbReference type="Pfam" id="PF19992">
    <property type="entry name" value="DUF6427"/>
    <property type="match status" value="1"/>
</dbReference>
<reference evidence="2" key="2">
    <citation type="submission" date="2021-04" db="EMBL/GenBank/DDBJ databases">
        <authorList>
            <person name="Gilroy R."/>
        </authorList>
    </citation>
    <scope>NUCLEOTIDE SEQUENCE</scope>
    <source>
        <strain evidence="2">Gambia16-930</strain>
    </source>
</reference>
<feature type="transmembrane region" description="Helical" evidence="1">
    <location>
        <begin position="138"/>
        <end position="164"/>
    </location>
</feature>
<evidence type="ECO:0000313" key="2">
    <source>
        <dbReference type="EMBL" id="HIW87411.1"/>
    </source>
</evidence>
<proteinExistence type="predicted"/>
<evidence type="ECO:0000313" key="3">
    <source>
        <dbReference type="Proteomes" id="UP000824267"/>
    </source>
</evidence>
<dbReference type="EMBL" id="DXGG01000131">
    <property type="protein sequence ID" value="HIW87411.1"/>
    <property type="molecule type" value="Genomic_DNA"/>
</dbReference>
<feature type="transmembrane region" description="Helical" evidence="1">
    <location>
        <begin position="282"/>
        <end position="299"/>
    </location>
</feature>
<feature type="transmembrane region" description="Helical" evidence="1">
    <location>
        <begin position="306"/>
        <end position="324"/>
    </location>
</feature>
<gene>
    <name evidence="2" type="ORF">IAC47_03960</name>
</gene>
<name>A0A9D1RFP7_9BACT</name>
<reference evidence="2" key="1">
    <citation type="journal article" date="2021" name="PeerJ">
        <title>Extensive microbial diversity within the chicken gut microbiome revealed by metagenomics and culture.</title>
        <authorList>
            <person name="Gilroy R."/>
            <person name="Ravi A."/>
            <person name="Getino M."/>
            <person name="Pursley I."/>
            <person name="Horton D.L."/>
            <person name="Alikhan N.F."/>
            <person name="Baker D."/>
            <person name="Gharbi K."/>
            <person name="Hall N."/>
            <person name="Watson M."/>
            <person name="Adriaenssens E.M."/>
            <person name="Foster-Nyarko E."/>
            <person name="Jarju S."/>
            <person name="Secka A."/>
            <person name="Antonio M."/>
            <person name="Oren A."/>
            <person name="Chaudhuri R.R."/>
            <person name="La Ragione R."/>
            <person name="Hildebrand F."/>
            <person name="Pallen M.J."/>
        </authorList>
    </citation>
    <scope>NUCLEOTIDE SEQUENCE</scope>
    <source>
        <strain evidence="2">Gambia16-930</strain>
    </source>
</reference>
<dbReference type="Proteomes" id="UP000824267">
    <property type="component" value="Unassembled WGS sequence"/>
</dbReference>
<evidence type="ECO:0008006" key="4">
    <source>
        <dbReference type="Google" id="ProtNLM"/>
    </source>
</evidence>
<keyword evidence="1" id="KW-1133">Transmembrane helix</keyword>
<accession>A0A9D1RFP7</accession>
<feature type="transmembrane region" description="Helical" evidence="1">
    <location>
        <begin position="57"/>
        <end position="78"/>
    </location>
</feature>
<feature type="transmembrane region" description="Helical" evidence="1">
    <location>
        <begin position="259"/>
        <end position="276"/>
    </location>
</feature>
<dbReference type="InterPro" id="IPR045625">
    <property type="entry name" value="DUF6427"/>
</dbReference>
<feature type="transmembrane region" description="Helical" evidence="1">
    <location>
        <begin position="218"/>
        <end position="238"/>
    </location>
</feature>
<feature type="transmembrane region" description="Helical" evidence="1">
    <location>
        <begin position="176"/>
        <end position="198"/>
    </location>
</feature>
<keyword evidence="1" id="KW-0472">Membrane</keyword>